<dbReference type="EMBL" id="AGXW01000012">
    <property type="protein sequence ID" value="EKJ89502.1"/>
    <property type="molecule type" value="Genomic_DNA"/>
</dbReference>
<dbReference type="Gene3D" id="2.60.40.2630">
    <property type="match status" value="1"/>
</dbReference>
<accession>K5BRX6</accession>
<dbReference type="OrthoDB" id="1062950at2"/>
<feature type="compositionally biased region" description="Polar residues" evidence="1">
    <location>
        <begin position="317"/>
        <end position="336"/>
    </location>
</feature>
<dbReference type="RefSeq" id="WP_007764878.1">
    <property type="nucleotide sequence ID" value="NZ_AKBZ01000002.1"/>
</dbReference>
<dbReference type="Gene3D" id="2.60.40.2620">
    <property type="entry name" value="Fimbrillin-like"/>
    <property type="match status" value="1"/>
</dbReference>
<dbReference type="HOGENOM" id="CLU_071232_0_0_10"/>
<feature type="region of interest" description="Disordered" evidence="1">
    <location>
        <begin position="298"/>
        <end position="336"/>
    </location>
</feature>
<dbReference type="InterPro" id="IPR025049">
    <property type="entry name" value="Mfa-like_1"/>
</dbReference>
<evidence type="ECO:0000313" key="2">
    <source>
        <dbReference type="EMBL" id="EKJ89502.1"/>
    </source>
</evidence>
<evidence type="ECO:0008006" key="4">
    <source>
        <dbReference type="Google" id="ProtNLM"/>
    </source>
</evidence>
<comment type="caution">
    <text evidence="2">The sequence shown here is derived from an EMBL/GenBank/DDBJ whole genome shotgun (WGS) entry which is preliminary data.</text>
</comment>
<evidence type="ECO:0000313" key="3">
    <source>
        <dbReference type="Proteomes" id="UP000007995"/>
    </source>
</evidence>
<evidence type="ECO:0000256" key="1">
    <source>
        <dbReference type="SAM" id="MobiDB-lite"/>
    </source>
</evidence>
<sequence length="336" mass="36682">MKKNYLLVTFATFLLVGCNNEIKDSDINFSKESGAKVSFSAVINNQEASDLVTRATETSWTMGDKVGITCGSNQVNIEYEYTGGENSLFTATGGNAEEIWVLGTQEYDVTAYYPFTGTSGEEPVAVEVSTGSEEQATAATREKIDFLFAKGKATASQPNVKLAFNHVMSRIKLTFVAGQNVTLSDITCYLINLKTKGTFNPTTGATTVGESTGENTDILWESIGEDDAYTVQAILLPQTLDKTVYIQAGMKGLYYEVQFPNLTELKPGVSYNYTIQANEYKNNPFELVITEETQINGWQNEDGGTIESDPSEAGTDAETTNPSWNITEETVTPTEK</sequence>
<dbReference type="Pfam" id="PF13149">
    <property type="entry name" value="Mfa_like_1"/>
    <property type="match status" value="1"/>
</dbReference>
<reference evidence="2 3" key="1">
    <citation type="submission" date="2012-02" db="EMBL/GenBank/DDBJ databases">
        <title>The Genome Sequence of Bacteroides finegoldii CL09T03C10.</title>
        <authorList>
            <consortium name="The Broad Institute Genome Sequencing Platform"/>
            <person name="Earl A."/>
            <person name="Ward D."/>
            <person name="Feldgarden M."/>
            <person name="Gevers D."/>
            <person name="Zitomersky N.L."/>
            <person name="Coyne M.J."/>
            <person name="Comstock L.E."/>
            <person name="Young S.K."/>
            <person name="Zeng Q."/>
            <person name="Gargeya S."/>
            <person name="Fitzgerald M."/>
            <person name="Haas B."/>
            <person name="Abouelleil A."/>
            <person name="Alvarado L."/>
            <person name="Arachchi H.M."/>
            <person name="Berlin A."/>
            <person name="Chapman S.B."/>
            <person name="Gearin G."/>
            <person name="Goldberg J."/>
            <person name="Griggs A."/>
            <person name="Gujja S."/>
            <person name="Hansen M."/>
            <person name="Heiman D."/>
            <person name="Howarth C."/>
            <person name="Larimer J."/>
            <person name="Lui A."/>
            <person name="MacDonald P.J.P."/>
            <person name="McCowen C."/>
            <person name="Montmayeur A."/>
            <person name="Murphy C."/>
            <person name="Neiman D."/>
            <person name="Pearson M."/>
            <person name="Priest M."/>
            <person name="Roberts A."/>
            <person name="Saif S."/>
            <person name="Shea T."/>
            <person name="Sisk P."/>
            <person name="Stolte C."/>
            <person name="Sykes S."/>
            <person name="Wortman J."/>
            <person name="Nusbaum C."/>
            <person name="Birren B."/>
        </authorList>
    </citation>
    <scope>NUCLEOTIDE SEQUENCE [LARGE SCALE GENOMIC DNA]</scope>
    <source>
        <strain evidence="2 3">CL09T03C10</strain>
    </source>
</reference>
<dbReference type="AlphaFoldDB" id="K5BRX6"/>
<organism evidence="2 3">
    <name type="scientific">Bacteroides finegoldii CL09T03C10</name>
    <dbReference type="NCBI Taxonomy" id="997888"/>
    <lineage>
        <taxon>Bacteria</taxon>
        <taxon>Pseudomonadati</taxon>
        <taxon>Bacteroidota</taxon>
        <taxon>Bacteroidia</taxon>
        <taxon>Bacteroidales</taxon>
        <taxon>Bacteroidaceae</taxon>
        <taxon>Bacteroides</taxon>
    </lineage>
</organism>
<dbReference type="PROSITE" id="PS51257">
    <property type="entry name" value="PROKAR_LIPOPROTEIN"/>
    <property type="match status" value="1"/>
</dbReference>
<dbReference type="InterPro" id="IPR042278">
    <property type="entry name" value="Mfa-like_1_N"/>
</dbReference>
<dbReference type="CDD" id="cd13120">
    <property type="entry name" value="BF2867_like_N"/>
    <property type="match status" value="1"/>
</dbReference>
<dbReference type="CDD" id="cd13121">
    <property type="entry name" value="BF2867_like_C"/>
    <property type="match status" value="1"/>
</dbReference>
<protein>
    <recommendedName>
        <fullName evidence="4">Fimbrillin family protein</fullName>
    </recommendedName>
</protein>
<dbReference type="Proteomes" id="UP000007995">
    <property type="component" value="Unassembled WGS sequence"/>
</dbReference>
<gene>
    <name evidence="2" type="ORF">HMPREF1057_03043</name>
</gene>
<name>K5BRX6_9BACE</name>
<proteinExistence type="predicted"/>